<feature type="compositionally biased region" description="Polar residues" evidence="1">
    <location>
        <begin position="175"/>
        <end position="192"/>
    </location>
</feature>
<keyword evidence="2" id="KW-1133">Transmembrane helix</keyword>
<evidence type="ECO:0000256" key="2">
    <source>
        <dbReference type="SAM" id="Phobius"/>
    </source>
</evidence>
<evidence type="ECO:0000256" key="1">
    <source>
        <dbReference type="SAM" id="MobiDB-lite"/>
    </source>
</evidence>
<dbReference type="PANTHER" id="PTHR35872:SF1">
    <property type="entry name" value="ALPHA-L-RHAMNOSIDASE C"/>
    <property type="match status" value="1"/>
</dbReference>
<dbReference type="PANTHER" id="PTHR35872">
    <property type="entry name" value="INTEGRAL MEMBRANE PROTEIN (AFU_ORTHOLOGUE AFUA_5G07110)"/>
    <property type="match status" value="1"/>
</dbReference>
<feature type="transmembrane region" description="Helical" evidence="2">
    <location>
        <begin position="240"/>
        <end position="263"/>
    </location>
</feature>
<dbReference type="EMBL" id="JAACFV010000065">
    <property type="protein sequence ID" value="KAF7507642.1"/>
    <property type="molecule type" value="Genomic_DNA"/>
</dbReference>
<dbReference type="InterPro" id="IPR021369">
    <property type="entry name" value="DUF2985"/>
</dbReference>
<name>A0A8H7E348_9EURO</name>
<evidence type="ECO:0000313" key="4">
    <source>
        <dbReference type="Proteomes" id="UP000606974"/>
    </source>
</evidence>
<accession>A0A8H7E348</accession>
<dbReference type="Pfam" id="PF11204">
    <property type="entry name" value="DUF2985"/>
    <property type="match status" value="1"/>
</dbReference>
<dbReference type="OrthoDB" id="6407410at2759"/>
<proteinExistence type="predicted"/>
<feature type="compositionally biased region" description="Basic and acidic residues" evidence="1">
    <location>
        <begin position="533"/>
        <end position="547"/>
    </location>
</feature>
<sequence>MASLENNEPFPSLPQNVTPGASTPKPARTKAERTTSNGSRPSRRRRTTSLTESFVSSNPPYGMWQATAEVASKIPTLGEIRKGSFCADGWTEEGQMEERGHSPHQIQRRKASRESSFSASRHNRRSTTSPLSSRVGERGDYFATTDSEFPDEANRVPSTIPETSRVGDAVDNKPSDTAITTESPRSSSTSDQPLADSTMPIGPDETGTYPNGYRFPPKHTWWQSTVIGLKAFWKFFLTPFGFLVTIYGLNVVAWGAMIFFVLLQAAPAMCHPSCNDPNSARKIWIEIDSQILNALFCVTGFGLIPWRFRDFYYLIQWRVFKKYDYFRRLAGHSRGWFRLPGSENLDPLLRPPPVYNKKNPKKDDSPPEWSEEEIAELEKNPAVPLPATAMPPAPLTGVRAPPTKPIMIDVVVWMYILNTVFQACLAGAMWGLNRFTRPSWVTGFLITMACIVGIIAGIVVFREGKKIKKVEGIPVEEQEVGDDIEKGQEALGLGNDKKVNEKSDDDQRPNGIGRQNGGVIADGDAGRPALTRKTTEKTKGKHWYERH</sequence>
<evidence type="ECO:0000313" key="3">
    <source>
        <dbReference type="EMBL" id="KAF7507642.1"/>
    </source>
</evidence>
<keyword evidence="2" id="KW-0472">Membrane</keyword>
<keyword evidence="2" id="KW-0812">Transmembrane</keyword>
<gene>
    <name evidence="3" type="ORF">GJ744_010195</name>
</gene>
<feature type="region of interest" description="Disordered" evidence="1">
    <location>
        <begin position="491"/>
        <end position="547"/>
    </location>
</feature>
<comment type="caution">
    <text evidence="3">The sequence shown here is derived from an EMBL/GenBank/DDBJ whole genome shotgun (WGS) entry which is preliminary data.</text>
</comment>
<feature type="compositionally biased region" description="Basic and acidic residues" evidence="1">
    <location>
        <begin position="495"/>
        <end position="508"/>
    </location>
</feature>
<dbReference type="AlphaFoldDB" id="A0A8H7E348"/>
<organism evidence="3 4">
    <name type="scientific">Endocarpon pusillum</name>
    <dbReference type="NCBI Taxonomy" id="364733"/>
    <lineage>
        <taxon>Eukaryota</taxon>
        <taxon>Fungi</taxon>
        <taxon>Dikarya</taxon>
        <taxon>Ascomycota</taxon>
        <taxon>Pezizomycotina</taxon>
        <taxon>Eurotiomycetes</taxon>
        <taxon>Chaetothyriomycetidae</taxon>
        <taxon>Verrucariales</taxon>
        <taxon>Verrucariaceae</taxon>
        <taxon>Endocarpon</taxon>
    </lineage>
</organism>
<feature type="transmembrane region" description="Helical" evidence="2">
    <location>
        <begin position="438"/>
        <end position="461"/>
    </location>
</feature>
<reference evidence="3" key="1">
    <citation type="submission" date="2020-02" db="EMBL/GenBank/DDBJ databases">
        <authorList>
            <person name="Palmer J.M."/>
        </authorList>
    </citation>
    <scope>NUCLEOTIDE SEQUENCE</scope>
    <source>
        <strain evidence="3">EPUS1.4</strain>
        <tissue evidence="3">Thallus</tissue>
    </source>
</reference>
<feature type="region of interest" description="Disordered" evidence="1">
    <location>
        <begin position="1"/>
        <end position="62"/>
    </location>
</feature>
<protein>
    <submittedName>
        <fullName evidence="3">Uncharacterized protein</fullName>
    </submittedName>
</protein>
<feature type="compositionally biased region" description="Polar residues" evidence="1">
    <location>
        <begin position="114"/>
        <end position="132"/>
    </location>
</feature>
<feature type="region of interest" description="Disordered" evidence="1">
    <location>
        <begin position="350"/>
        <end position="373"/>
    </location>
</feature>
<feature type="region of interest" description="Disordered" evidence="1">
    <location>
        <begin position="88"/>
        <end position="209"/>
    </location>
</feature>
<feature type="transmembrane region" description="Helical" evidence="2">
    <location>
        <begin position="283"/>
        <end position="304"/>
    </location>
</feature>
<feature type="transmembrane region" description="Helical" evidence="2">
    <location>
        <begin position="410"/>
        <end position="432"/>
    </location>
</feature>
<dbReference type="Proteomes" id="UP000606974">
    <property type="component" value="Unassembled WGS sequence"/>
</dbReference>
<keyword evidence="4" id="KW-1185">Reference proteome</keyword>